<keyword evidence="7" id="KW-1133">Transmembrane helix</keyword>
<feature type="coiled-coil region" evidence="5">
    <location>
        <begin position="316"/>
        <end position="383"/>
    </location>
</feature>
<sequence length="629" mass="66868">MQLGLLMLLGIVFILGPVAANVAGHPMGGVPTTLLVGTGLILTIVSAVLVIITKLYVKTKANEAFVRTGMGGVKILQDGGAIVFPVIHEIVKITLTTIKLQVTRQGADALITLDKLRADVAAEFFVRVQPNTESIQAAARSFGAKMDDLEFVTRLVEDKLISALRTVAATKTLEGLNTERNAFIEQVTLIVAPDLAHNGLTLETATISKLDQTDPKNLRDNNIFDAQGLKTIAETTQKAKTETNNLVRAGELARTQKDVETRQATLALELTQKQAEADQEASVVTVQAEKRSEGRRRAIEAERLSDLADVEKTTNIEVAQQQRSQATEVAEREKQAAVVVAEQKVAVAERDKQSAVAAAEQKRALAEAQRATAEAELEKAKQSVTTVQVTSEAERAGRKQVIEATAAAEKTYVTATKQADGDAYKVQKEAEGRKAAAAADAEAIRQKADAESDAQKKKAEGAKAEQSVPVDIASKQVEVDKARGMIPVDIAAKQVLVDKDRVETVLKPELEARDKNGKAAQEFELAKLQVTKEAEVRIAAAGAVAQVYGKITATVYGSPEDVAKVGAAVVSGISKATVIESFMGEAGPLTKAGLQGALKSLQHLVDSASDRLSGDAAVKSGEAPKADEK</sequence>
<evidence type="ECO:0000256" key="2">
    <source>
        <dbReference type="ARBA" id="ARBA00007161"/>
    </source>
</evidence>
<dbReference type="Pfam" id="PF01145">
    <property type="entry name" value="Band_7"/>
    <property type="match status" value="1"/>
</dbReference>
<gene>
    <name evidence="9" type="ORF">A2318_01260</name>
</gene>
<dbReference type="InterPro" id="IPR001107">
    <property type="entry name" value="Band_7"/>
</dbReference>
<dbReference type="GO" id="GO:0005886">
    <property type="term" value="C:plasma membrane"/>
    <property type="evidence" value="ECO:0007669"/>
    <property type="project" value="UniProtKB-SubCell"/>
</dbReference>
<evidence type="ECO:0000259" key="8">
    <source>
        <dbReference type="SMART" id="SM00244"/>
    </source>
</evidence>
<reference evidence="9 10" key="1">
    <citation type="journal article" date="2016" name="Nat. Commun.">
        <title>Thousands of microbial genomes shed light on interconnected biogeochemical processes in an aquifer system.</title>
        <authorList>
            <person name="Anantharaman K."/>
            <person name="Brown C.T."/>
            <person name="Hug L.A."/>
            <person name="Sharon I."/>
            <person name="Castelle C.J."/>
            <person name="Probst A.J."/>
            <person name="Thomas B.C."/>
            <person name="Singh A."/>
            <person name="Wilkins M.J."/>
            <person name="Karaoz U."/>
            <person name="Brodie E.L."/>
            <person name="Williams K.H."/>
            <person name="Hubbard S.S."/>
            <person name="Banfield J.F."/>
        </authorList>
    </citation>
    <scope>NUCLEOTIDE SEQUENCE [LARGE SCALE GENOMIC DNA]</scope>
</reference>
<evidence type="ECO:0000256" key="7">
    <source>
        <dbReference type="SAM" id="Phobius"/>
    </source>
</evidence>
<dbReference type="InterPro" id="IPR027705">
    <property type="entry name" value="Flotillin_fam"/>
</dbReference>
<dbReference type="Gene3D" id="3.30.479.30">
    <property type="entry name" value="Band 7 domain"/>
    <property type="match status" value="1"/>
</dbReference>
<evidence type="ECO:0000256" key="4">
    <source>
        <dbReference type="ARBA" id="ARBA00023136"/>
    </source>
</evidence>
<dbReference type="PANTHER" id="PTHR13806:SF31">
    <property type="entry name" value="FLOTILLIN-LIKE PROTEIN 1-RELATED"/>
    <property type="match status" value="1"/>
</dbReference>
<evidence type="ECO:0000256" key="6">
    <source>
        <dbReference type="SAM" id="MobiDB-lite"/>
    </source>
</evidence>
<evidence type="ECO:0000256" key="3">
    <source>
        <dbReference type="ARBA" id="ARBA00022475"/>
    </source>
</evidence>
<evidence type="ECO:0000256" key="1">
    <source>
        <dbReference type="ARBA" id="ARBA00004236"/>
    </source>
</evidence>
<protein>
    <recommendedName>
        <fullName evidence="8">Band 7 domain-containing protein</fullName>
    </recommendedName>
</protein>
<comment type="similarity">
    <text evidence="2">Belongs to the band 7/mec-2 family. Flotillin subfamily.</text>
</comment>
<feature type="region of interest" description="Disordered" evidence="6">
    <location>
        <begin position="444"/>
        <end position="467"/>
    </location>
</feature>
<proteinExistence type="inferred from homology"/>
<dbReference type="Proteomes" id="UP000177331">
    <property type="component" value="Unassembled WGS sequence"/>
</dbReference>
<feature type="compositionally biased region" description="Basic and acidic residues" evidence="6">
    <location>
        <begin position="444"/>
        <end position="463"/>
    </location>
</feature>
<dbReference type="InterPro" id="IPR036013">
    <property type="entry name" value="Band_7/SPFH_dom_sf"/>
</dbReference>
<dbReference type="SUPFAM" id="SSF117892">
    <property type="entry name" value="Band 7/SPFH domain"/>
    <property type="match status" value="1"/>
</dbReference>
<evidence type="ECO:0000256" key="5">
    <source>
        <dbReference type="SAM" id="Coils"/>
    </source>
</evidence>
<dbReference type="AlphaFoldDB" id="A0A1F7W5Y0"/>
<feature type="domain" description="Band 7" evidence="8">
    <location>
        <begin position="53"/>
        <end position="226"/>
    </location>
</feature>
<dbReference type="STRING" id="1802421.A2318_01260"/>
<keyword evidence="4 7" id="KW-0472">Membrane</keyword>
<name>A0A1F7W5Y0_9BACT</name>
<keyword evidence="7" id="KW-0812">Transmembrane</keyword>
<keyword evidence="3" id="KW-1003">Cell membrane</keyword>
<dbReference type="EMBL" id="MGFD01000030">
    <property type="protein sequence ID" value="OGL98222.1"/>
    <property type="molecule type" value="Genomic_DNA"/>
</dbReference>
<keyword evidence="5" id="KW-0175">Coiled coil</keyword>
<organism evidence="9 10">
    <name type="scientific">Candidatus Uhrbacteria bacterium RIFOXYB2_FULL_45_11</name>
    <dbReference type="NCBI Taxonomy" id="1802421"/>
    <lineage>
        <taxon>Bacteria</taxon>
        <taxon>Candidatus Uhriibacteriota</taxon>
    </lineage>
</organism>
<feature type="transmembrane region" description="Helical" evidence="7">
    <location>
        <begin position="36"/>
        <end position="57"/>
    </location>
</feature>
<accession>A0A1F7W5Y0</accession>
<comment type="caution">
    <text evidence="9">The sequence shown here is derived from an EMBL/GenBank/DDBJ whole genome shotgun (WGS) entry which is preliminary data.</text>
</comment>
<evidence type="ECO:0000313" key="10">
    <source>
        <dbReference type="Proteomes" id="UP000177331"/>
    </source>
</evidence>
<dbReference type="SMART" id="SM00244">
    <property type="entry name" value="PHB"/>
    <property type="match status" value="1"/>
</dbReference>
<dbReference type="PANTHER" id="PTHR13806">
    <property type="entry name" value="FLOTILLIN-RELATED"/>
    <property type="match status" value="1"/>
</dbReference>
<evidence type="ECO:0000313" key="9">
    <source>
        <dbReference type="EMBL" id="OGL98222.1"/>
    </source>
</evidence>
<comment type="subcellular location">
    <subcellularLocation>
        <location evidence="1">Cell membrane</location>
    </subcellularLocation>
</comment>
<dbReference type="CDD" id="cd03399">
    <property type="entry name" value="SPFH_flotillin"/>
    <property type="match status" value="1"/>
</dbReference>